<organism evidence="4 5">
    <name type="scientific">Tuber borchii</name>
    <name type="common">White truffle</name>
    <dbReference type="NCBI Taxonomy" id="42251"/>
    <lineage>
        <taxon>Eukaryota</taxon>
        <taxon>Fungi</taxon>
        <taxon>Dikarya</taxon>
        <taxon>Ascomycota</taxon>
        <taxon>Pezizomycotina</taxon>
        <taxon>Pezizomycetes</taxon>
        <taxon>Pezizales</taxon>
        <taxon>Tuberaceae</taxon>
        <taxon>Tuber</taxon>
    </lineage>
</organism>
<gene>
    <name evidence="4" type="ORF">B9Z19DRAFT_1194171</name>
</gene>
<keyword evidence="5" id="KW-1185">Reference proteome</keyword>
<dbReference type="PANTHER" id="PTHR10039">
    <property type="entry name" value="AMELOGENIN"/>
    <property type="match status" value="1"/>
</dbReference>
<feature type="compositionally biased region" description="Basic and acidic residues" evidence="2">
    <location>
        <begin position="500"/>
        <end position="519"/>
    </location>
</feature>
<sequence>MATISSGRVFNLTPVQSLIGGHHAGNNNSNNTNTNITNNYGVQVPSSVPETFGQLVERTDWGVSPPEIDLDHLRDEYNQPEVGTGEWIFNDDGYRGWREGSESKLLWLCGGPGTGKTMLAKRVAAELLKGPGDPQHGVKLVFNFVSPEFPTDEISADEAELPQRKLAQIPSDLLYSILRQDEKLFDSCKAELRCQGDKLFTNPGSLWKILGNAIRDCNRDPVYILVDGADGLKETLCIELIGRILGLMKIHKVKIFLSSRDVPHVSNTLSRNHTKYAKINLDSNSLASVREDVKTFIGRRVDALGWDVSLKTKAKEALLAKSEGTFLWASMAAENLECYSSGPDFDTFLEKAPSGLENIYRSILSSVSKRDGSDKVLNMIQSVALALRPLTFGELGHVLACIEEKSKTEKRSHRGASTKIEPRTKEEVRKYVQSSLGFLRATDKTVSLAHHTAREYLFAENSNGLPVLSKSEADLNISWECFQYLHQAFAEPEMFQEVNDRAHHDRSQDSSLRQDHKEDETGETPWEVARSDPREAVVKRPYLRYAAESWFIHARRSIDISKDKFCDDPTRNWLQHQFFETGDVIRKPWIELCGDPKMEVLAGEQTPLHVTVSLGLMPLVEKILPNLTEDTNSNRSLLHLAAKWQHATTRSSRFRPLAHAGGPGEQICKIWGPGTK</sequence>
<accession>A0A2T6ZP15</accession>
<dbReference type="Gene3D" id="3.40.50.300">
    <property type="entry name" value="P-loop containing nucleotide triphosphate hydrolases"/>
    <property type="match status" value="1"/>
</dbReference>
<dbReference type="PANTHER" id="PTHR10039:SF16">
    <property type="entry name" value="GPI INOSITOL-DEACYLASE"/>
    <property type="match status" value="1"/>
</dbReference>
<dbReference type="Pfam" id="PF24883">
    <property type="entry name" value="NPHP3_N"/>
    <property type="match status" value="1"/>
</dbReference>
<dbReference type="EMBL" id="NESQ01000158">
    <property type="protein sequence ID" value="PUU77223.1"/>
    <property type="molecule type" value="Genomic_DNA"/>
</dbReference>
<keyword evidence="1" id="KW-0677">Repeat</keyword>
<comment type="caution">
    <text evidence="4">The sequence shown here is derived from an EMBL/GenBank/DDBJ whole genome shotgun (WGS) entry which is preliminary data.</text>
</comment>
<proteinExistence type="predicted"/>
<name>A0A2T6ZP15_TUBBO</name>
<dbReference type="OrthoDB" id="7464126at2759"/>
<evidence type="ECO:0000259" key="3">
    <source>
        <dbReference type="PROSITE" id="PS50837"/>
    </source>
</evidence>
<dbReference type="InterPro" id="IPR007111">
    <property type="entry name" value="NACHT_NTPase"/>
</dbReference>
<evidence type="ECO:0000313" key="5">
    <source>
        <dbReference type="Proteomes" id="UP000244722"/>
    </source>
</evidence>
<protein>
    <recommendedName>
        <fullName evidence="3">NACHT domain-containing protein</fullName>
    </recommendedName>
</protein>
<dbReference type="SUPFAM" id="SSF52540">
    <property type="entry name" value="P-loop containing nucleoside triphosphate hydrolases"/>
    <property type="match status" value="1"/>
</dbReference>
<dbReference type="InterPro" id="IPR027417">
    <property type="entry name" value="P-loop_NTPase"/>
</dbReference>
<feature type="domain" description="NACHT" evidence="3">
    <location>
        <begin position="104"/>
        <end position="260"/>
    </location>
</feature>
<feature type="region of interest" description="Disordered" evidence="2">
    <location>
        <begin position="500"/>
        <end position="529"/>
    </location>
</feature>
<dbReference type="Proteomes" id="UP000244722">
    <property type="component" value="Unassembled WGS sequence"/>
</dbReference>
<dbReference type="STRING" id="42251.A0A2T6ZP15"/>
<reference evidence="4 5" key="1">
    <citation type="submission" date="2017-04" db="EMBL/GenBank/DDBJ databases">
        <title>Draft genome sequence of Tuber borchii Vittad., a whitish edible truffle.</title>
        <authorList>
            <consortium name="DOE Joint Genome Institute"/>
            <person name="Murat C."/>
            <person name="Kuo A."/>
            <person name="Barry K.W."/>
            <person name="Clum A."/>
            <person name="Dockter R.B."/>
            <person name="Fauchery L."/>
            <person name="Iotti M."/>
            <person name="Kohler A."/>
            <person name="Labutti K."/>
            <person name="Lindquist E.A."/>
            <person name="Lipzen A."/>
            <person name="Ohm R.A."/>
            <person name="Wang M."/>
            <person name="Grigoriev I.V."/>
            <person name="Zambonelli A."/>
            <person name="Martin F.M."/>
        </authorList>
    </citation>
    <scope>NUCLEOTIDE SEQUENCE [LARGE SCALE GENOMIC DNA]</scope>
    <source>
        <strain evidence="4 5">Tbo3840</strain>
    </source>
</reference>
<evidence type="ECO:0000256" key="1">
    <source>
        <dbReference type="ARBA" id="ARBA00022737"/>
    </source>
</evidence>
<dbReference type="PROSITE" id="PS50837">
    <property type="entry name" value="NACHT"/>
    <property type="match status" value="1"/>
</dbReference>
<evidence type="ECO:0000256" key="2">
    <source>
        <dbReference type="SAM" id="MobiDB-lite"/>
    </source>
</evidence>
<dbReference type="InterPro" id="IPR056884">
    <property type="entry name" value="NPHP3-like_N"/>
</dbReference>
<dbReference type="AlphaFoldDB" id="A0A2T6ZP15"/>
<evidence type="ECO:0000313" key="4">
    <source>
        <dbReference type="EMBL" id="PUU77223.1"/>
    </source>
</evidence>